<evidence type="ECO:0000313" key="2">
    <source>
        <dbReference type="Proteomes" id="UP001345963"/>
    </source>
</evidence>
<evidence type="ECO:0000313" key="1">
    <source>
        <dbReference type="EMBL" id="MED6243758.1"/>
    </source>
</evidence>
<sequence>MIALLPCGTRVLGSIPSLKSFYLFSPFFPFSLEFTVHALPTHMWLLPRVLCLARKQPHHRTGWRASPGGLDAVYFLRTSLGFCSGFYQVSLPCLSGPKVVRWKKNRFSKF</sequence>
<dbReference type="Proteomes" id="UP001345963">
    <property type="component" value="Unassembled WGS sequence"/>
</dbReference>
<reference evidence="1 2" key="1">
    <citation type="submission" date="2021-07" db="EMBL/GenBank/DDBJ databases">
        <authorList>
            <person name="Palmer J.M."/>
        </authorList>
    </citation>
    <scope>NUCLEOTIDE SEQUENCE [LARGE SCALE GENOMIC DNA]</scope>
    <source>
        <strain evidence="1 2">AT_MEX2019</strain>
        <tissue evidence="1">Muscle</tissue>
    </source>
</reference>
<evidence type="ECO:0008006" key="3">
    <source>
        <dbReference type="Google" id="ProtNLM"/>
    </source>
</evidence>
<dbReference type="EMBL" id="JAHUTI010035699">
    <property type="protein sequence ID" value="MED6243758.1"/>
    <property type="molecule type" value="Genomic_DNA"/>
</dbReference>
<gene>
    <name evidence="1" type="ORF">ATANTOWER_026267</name>
</gene>
<proteinExistence type="predicted"/>
<accession>A0ABU7B0I2</accession>
<keyword evidence="2" id="KW-1185">Reference proteome</keyword>
<protein>
    <recommendedName>
        <fullName evidence="3">Secreted protein</fullName>
    </recommendedName>
</protein>
<name>A0ABU7B0I2_9TELE</name>
<organism evidence="1 2">
    <name type="scientific">Ataeniobius toweri</name>
    <dbReference type="NCBI Taxonomy" id="208326"/>
    <lineage>
        <taxon>Eukaryota</taxon>
        <taxon>Metazoa</taxon>
        <taxon>Chordata</taxon>
        <taxon>Craniata</taxon>
        <taxon>Vertebrata</taxon>
        <taxon>Euteleostomi</taxon>
        <taxon>Actinopterygii</taxon>
        <taxon>Neopterygii</taxon>
        <taxon>Teleostei</taxon>
        <taxon>Neoteleostei</taxon>
        <taxon>Acanthomorphata</taxon>
        <taxon>Ovalentaria</taxon>
        <taxon>Atherinomorphae</taxon>
        <taxon>Cyprinodontiformes</taxon>
        <taxon>Goodeidae</taxon>
        <taxon>Ataeniobius</taxon>
    </lineage>
</organism>
<comment type="caution">
    <text evidence="1">The sequence shown here is derived from an EMBL/GenBank/DDBJ whole genome shotgun (WGS) entry which is preliminary data.</text>
</comment>